<dbReference type="AlphaFoldDB" id="A0A1D8S739"/>
<dbReference type="SUPFAM" id="SSF89550">
    <property type="entry name" value="PHP domain-like"/>
    <property type="match status" value="1"/>
</dbReference>
<dbReference type="STRING" id="1873524.HSR6_2089"/>
<dbReference type="PANTHER" id="PTHR42924:SF18">
    <property type="entry name" value="POLYMERASE_HISTIDINOL PHOSPHATASE N-TERMINAL DOMAIN-CONTAINING PROTEIN"/>
    <property type="match status" value="1"/>
</dbReference>
<organism evidence="1 3">
    <name type="scientific">Halodesulfurarchaeum formicicum</name>
    <dbReference type="NCBI Taxonomy" id="1873524"/>
    <lineage>
        <taxon>Archaea</taxon>
        <taxon>Methanobacteriati</taxon>
        <taxon>Methanobacteriota</taxon>
        <taxon>Stenosarchaea group</taxon>
        <taxon>Halobacteria</taxon>
        <taxon>Halobacteriales</taxon>
        <taxon>Halobacteriaceae</taxon>
        <taxon>Halodesulfurarchaeum</taxon>
    </lineage>
</organism>
<name>A0A1D8S739_9EURY</name>
<dbReference type="Gene3D" id="3.20.20.140">
    <property type="entry name" value="Metal-dependent hydrolases"/>
    <property type="match status" value="1"/>
</dbReference>
<accession>A0A1J1AF01</accession>
<dbReference type="Proteomes" id="UP000186165">
    <property type="component" value="Chromosome"/>
</dbReference>
<reference evidence="1 3" key="1">
    <citation type="submission" date="2016-06" db="EMBL/GenBank/DDBJ databases">
        <title>Discovery of anaerobic lithoheterotrophic haloarchaeon capable of sulfur respiration by hydrogen and formate.</title>
        <authorList>
            <person name="Sorokin D.Y."/>
            <person name="Kublanov I.V."/>
            <person name="Roman P."/>
            <person name="Sinninghe Damste J.S."/>
            <person name="Golyshin P.N."/>
            <person name="Rojo D."/>
            <person name="Ciordia S."/>
            <person name="Mena Md.C."/>
            <person name="Ferrer M."/>
            <person name="Smedile F."/>
            <person name="Messina E."/>
            <person name="La Cono V."/>
            <person name="Yakimov M.M."/>
        </authorList>
    </citation>
    <scope>NUCLEOTIDE SEQUENCE [LARGE SCALE GENOMIC DNA]</scope>
    <source>
        <strain evidence="1 3">HTSR1</strain>
    </source>
</reference>
<reference evidence="2" key="3">
    <citation type="journal article" date="2017" name="ISME J.">
        <title>Discovery of anaerobic lithoheterotrophic haloarchaea, ubiquitous in hypersaline habitats.</title>
        <authorList>
            <person name="Sorokin D.Y."/>
            <person name="Messina E."/>
            <person name="Smedile F."/>
            <person name="Roman P."/>
            <person name="Damste J.S.S."/>
            <person name="Ciordia S."/>
            <person name="Mena M.C."/>
            <person name="Ferrer M."/>
            <person name="Golyshin P.N."/>
            <person name="Kublanov I.V."/>
            <person name="Samarov N.I."/>
            <person name="Toshchakov S.V."/>
            <person name="La Cono V."/>
            <person name="Yakimov M.M."/>
        </authorList>
    </citation>
    <scope>NUCLEOTIDE SEQUENCE</scope>
    <source>
        <strain evidence="2">HSR6</strain>
    </source>
</reference>
<dbReference type="KEGG" id="hhsr:HSR6_2089"/>
<proteinExistence type="predicted"/>
<keyword evidence="4" id="KW-1185">Reference proteome</keyword>
<dbReference type="InterPro" id="IPR016195">
    <property type="entry name" value="Pol/histidinol_Pase-like"/>
</dbReference>
<dbReference type="EMBL" id="CP016070">
    <property type="protein sequence ID" value="AOW81174.1"/>
    <property type="molecule type" value="Genomic_DNA"/>
</dbReference>
<dbReference type="PATRIC" id="fig|1855411.3.peg.2017"/>
<dbReference type="EMBL" id="CP016804">
    <property type="protein sequence ID" value="APE96517.1"/>
    <property type="molecule type" value="Genomic_DNA"/>
</dbReference>
<gene>
    <name evidence="2" type="ORF">HSR6_2089</name>
    <name evidence="1" type="ORF">HTSR_2013</name>
</gene>
<evidence type="ECO:0000313" key="1">
    <source>
        <dbReference type="EMBL" id="AOW81174.1"/>
    </source>
</evidence>
<evidence type="ECO:0000313" key="4">
    <source>
        <dbReference type="Proteomes" id="UP000186165"/>
    </source>
</evidence>
<dbReference type="GO" id="GO:0004534">
    <property type="term" value="F:5'-3' RNA exonuclease activity"/>
    <property type="evidence" value="ECO:0007669"/>
    <property type="project" value="TreeGrafter"/>
</dbReference>
<dbReference type="GO" id="GO:0035312">
    <property type="term" value="F:5'-3' DNA exonuclease activity"/>
    <property type="evidence" value="ECO:0007669"/>
    <property type="project" value="TreeGrafter"/>
</dbReference>
<sequence>MGVTDHDRPHPDLEAPVVERDGVTIVHGIELRVETPSQRIDLLGYGLDPTPELRAETERLARNRRERAHEIVACLEAELGIDLDLGIDGRTGRPHIARAVVEHPEADYQTVERVFQDLIGTDRPCFVPRAIPDFDRGVELLSGAADLLSLAHPFRYADPAAALARCSRLDAVERYYPYGADVVDQPLLESAIEDHGLLVTGGSDAHGTEIGAAGLDRADYESIAARISPEP</sequence>
<dbReference type="PANTHER" id="PTHR42924">
    <property type="entry name" value="EXONUCLEASE"/>
    <property type="match status" value="1"/>
</dbReference>
<evidence type="ECO:0000313" key="2">
    <source>
        <dbReference type="EMBL" id="APE96517.1"/>
    </source>
</evidence>
<reference evidence="4" key="2">
    <citation type="submission" date="2016-08" db="EMBL/GenBank/DDBJ databases">
        <title>Discovery of first anaerobic lithoheterotrophic haloarchae widely represented in hypersaline habitats.</title>
        <authorList>
            <person name="Sorokin D.Y."/>
            <person name="Kublanov I.V."/>
            <person name="Roman P."/>
            <person name="Sinninghe Damste J.S."/>
            <person name="Golyshin P.N."/>
            <person name="Rojo D."/>
            <person name="Ciordia S."/>
            <person name="Mena Md.C."/>
            <person name="Ferrer M."/>
            <person name="Smedile F."/>
            <person name="Messina E."/>
            <person name="La Cono V."/>
            <person name="Yakimov M.M."/>
        </authorList>
    </citation>
    <scope>NUCLEOTIDE SEQUENCE [LARGE SCALE GENOMIC DNA]</scope>
    <source>
        <strain evidence="4">HSR6</strain>
    </source>
</reference>
<dbReference type="KEGG" id="halh:HTSR_2013"/>
<dbReference type="InterPro" id="IPR052018">
    <property type="entry name" value="PHP_domain"/>
</dbReference>
<protein>
    <submittedName>
        <fullName evidence="1">PHP domain-containing protein</fullName>
    </submittedName>
</protein>
<evidence type="ECO:0000313" key="3">
    <source>
        <dbReference type="Proteomes" id="UP000185608"/>
    </source>
</evidence>
<dbReference type="Proteomes" id="UP000185608">
    <property type="component" value="Chromosome"/>
</dbReference>
<accession>A0A1D8S739</accession>
<dbReference type="Gene3D" id="1.10.150.650">
    <property type="match status" value="1"/>
</dbReference>